<dbReference type="RefSeq" id="WP_220618948.1">
    <property type="nucleotide sequence ID" value="NZ_RKLR01000004.1"/>
</dbReference>
<accession>A0AAW4PSL5</accession>
<gene>
    <name evidence="1" type="ORF">EGH21_13195</name>
</gene>
<sequence>MEGTVDDADTAEALARTYADEECVGELGAEVSVERTDGGWVVEFRTHTFSDTYEHRIRITTEGNVFGHERSSRFD</sequence>
<comment type="caution">
    <text evidence="1">The sequence shown here is derived from an EMBL/GenBank/DDBJ whole genome shotgun (WGS) entry which is preliminary data.</text>
</comment>
<protein>
    <recommendedName>
        <fullName evidence="3">Gas vesicle protein</fullName>
    </recommendedName>
</protein>
<name>A0AAW4PSL5_9EURY</name>
<dbReference type="EMBL" id="RKLR01000004">
    <property type="protein sequence ID" value="MBX0323988.1"/>
    <property type="molecule type" value="Genomic_DNA"/>
</dbReference>
<proteinExistence type="predicted"/>
<evidence type="ECO:0008006" key="3">
    <source>
        <dbReference type="Google" id="ProtNLM"/>
    </source>
</evidence>
<organism evidence="1 2">
    <name type="scientific">Haloarcula rubra</name>
    <dbReference type="NCBI Taxonomy" id="2487747"/>
    <lineage>
        <taxon>Archaea</taxon>
        <taxon>Methanobacteriati</taxon>
        <taxon>Methanobacteriota</taxon>
        <taxon>Stenosarchaea group</taxon>
        <taxon>Halobacteria</taxon>
        <taxon>Halobacteriales</taxon>
        <taxon>Haloarculaceae</taxon>
        <taxon>Haloarcula</taxon>
    </lineage>
</organism>
<keyword evidence="2" id="KW-1185">Reference proteome</keyword>
<dbReference type="Proteomes" id="UP001430377">
    <property type="component" value="Unassembled WGS sequence"/>
</dbReference>
<evidence type="ECO:0000313" key="2">
    <source>
        <dbReference type="Proteomes" id="UP001430377"/>
    </source>
</evidence>
<reference evidence="1 2" key="1">
    <citation type="submission" date="2021-06" db="EMBL/GenBank/DDBJ databases">
        <title>Halomicroarcula sp. a new haloarchaeum isolated from saline soil.</title>
        <authorList>
            <person name="Duran-Viseras A."/>
            <person name="Sanchez-Porro C."/>
            <person name="Ventosa A."/>
        </authorList>
    </citation>
    <scope>NUCLEOTIDE SEQUENCE [LARGE SCALE GENOMIC DNA]</scope>
    <source>
        <strain evidence="1 2">F13</strain>
    </source>
</reference>
<dbReference type="AlphaFoldDB" id="A0AAW4PSL5"/>
<evidence type="ECO:0000313" key="1">
    <source>
        <dbReference type="EMBL" id="MBX0323988.1"/>
    </source>
</evidence>